<dbReference type="InterPro" id="IPR029064">
    <property type="entry name" value="Ribosomal_eL30-like_sf"/>
</dbReference>
<evidence type="ECO:0000259" key="1">
    <source>
        <dbReference type="Pfam" id="PF08032"/>
    </source>
</evidence>
<feature type="domain" description="RNA 2-O ribose methyltransferase substrate binding" evidence="1">
    <location>
        <begin position="7"/>
        <end position="70"/>
    </location>
</feature>
<keyword evidence="3" id="KW-1185">Reference proteome</keyword>
<name>A0ABS0A9A7_9FLAO</name>
<proteinExistence type="predicted"/>
<evidence type="ECO:0000313" key="3">
    <source>
        <dbReference type="Proteomes" id="UP001194729"/>
    </source>
</evidence>
<sequence length="70" mass="7772">MEKTTHIYGLRAIIEAIESGQNLGKVYLLREAEGVLMGQLKTLVTKHKITNSFVPVEKLDKISSHGNHQG</sequence>
<comment type="caution">
    <text evidence="2">The sequence shown here is derived from an EMBL/GenBank/DDBJ whole genome shotgun (WGS) entry which is preliminary data.</text>
</comment>
<dbReference type="EMBL" id="JADKYU010000888">
    <property type="protein sequence ID" value="MBF4985896.1"/>
    <property type="molecule type" value="Genomic_DNA"/>
</dbReference>
<accession>A0ABS0A9A7</accession>
<organism evidence="2 3">
    <name type="scientific">Nonlabens mediterrranea</name>
    <dbReference type="NCBI Taxonomy" id="1419947"/>
    <lineage>
        <taxon>Bacteria</taxon>
        <taxon>Pseudomonadati</taxon>
        <taxon>Bacteroidota</taxon>
        <taxon>Flavobacteriia</taxon>
        <taxon>Flavobacteriales</taxon>
        <taxon>Flavobacteriaceae</taxon>
        <taxon>Nonlabens</taxon>
    </lineage>
</organism>
<reference evidence="2 3" key="1">
    <citation type="submission" date="2020-11" db="EMBL/GenBank/DDBJ databases">
        <title>P. mediterranea TC4 genome.</title>
        <authorList>
            <person name="Molmeret M."/>
        </authorList>
    </citation>
    <scope>NUCLEOTIDE SEQUENCE [LARGE SCALE GENOMIC DNA]</scope>
    <source>
        <strain evidence="2 3">TC4</strain>
    </source>
</reference>
<dbReference type="InterPro" id="IPR013123">
    <property type="entry name" value="SpoU_subst-bd"/>
</dbReference>
<dbReference type="Proteomes" id="UP001194729">
    <property type="component" value="Unassembled WGS sequence"/>
</dbReference>
<protein>
    <submittedName>
        <fullName evidence="2">23S rRNA (Guanosine(2251)-2'-O)-methyltransferase RlmB</fullName>
    </submittedName>
</protein>
<feature type="non-terminal residue" evidence="2">
    <location>
        <position position="70"/>
    </location>
</feature>
<dbReference type="Gene3D" id="3.30.1330.30">
    <property type="match status" value="1"/>
</dbReference>
<gene>
    <name evidence="2" type="ORF">FNJ87_16715</name>
</gene>
<dbReference type="SUPFAM" id="SSF55315">
    <property type="entry name" value="L30e-like"/>
    <property type="match status" value="1"/>
</dbReference>
<dbReference type="Pfam" id="PF08032">
    <property type="entry name" value="SpoU_sub_bind"/>
    <property type="match status" value="1"/>
</dbReference>
<evidence type="ECO:0000313" key="2">
    <source>
        <dbReference type="EMBL" id="MBF4985896.1"/>
    </source>
</evidence>